<dbReference type="SUPFAM" id="SSF159672">
    <property type="entry name" value="CbiG N-terminal domain-like"/>
    <property type="match status" value="1"/>
</dbReference>
<dbReference type="InterPro" id="IPR036518">
    <property type="entry name" value="CobE/GbiG_C_sf"/>
</dbReference>
<feature type="domain" description="CobE/GbiG C-terminal" evidence="1">
    <location>
        <begin position="228"/>
        <end position="348"/>
    </location>
</feature>
<dbReference type="Pfam" id="PF11761">
    <property type="entry name" value="CbiG_mid"/>
    <property type="match status" value="1"/>
</dbReference>
<protein>
    <submittedName>
        <fullName evidence="4">Cobalt-precorrin 5A hydrolase</fullName>
    </submittedName>
</protein>
<dbReference type="InterPro" id="IPR021744">
    <property type="entry name" value="CbiG_N"/>
</dbReference>
<feature type="domain" description="Cobalamin synthesis G N-terminal" evidence="2">
    <location>
        <begin position="51"/>
        <end position="130"/>
    </location>
</feature>
<dbReference type="PANTHER" id="PTHR37477">
    <property type="entry name" value="COBALT-PRECORRIN-5A HYDROLASE"/>
    <property type="match status" value="1"/>
</dbReference>
<dbReference type="Pfam" id="PF11760">
    <property type="entry name" value="CbiG_N"/>
    <property type="match status" value="1"/>
</dbReference>
<dbReference type="Gene3D" id="3.40.50.11220">
    <property type="match status" value="1"/>
</dbReference>
<evidence type="ECO:0000313" key="5">
    <source>
        <dbReference type="Proteomes" id="UP000757890"/>
    </source>
</evidence>
<dbReference type="InterPro" id="IPR002750">
    <property type="entry name" value="CobE/GbiG_C"/>
</dbReference>
<dbReference type="GO" id="GO:0009236">
    <property type="term" value="P:cobalamin biosynthetic process"/>
    <property type="evidence" value="ECO:0007669"/>
    <property type="project" value="InterPro"/>
</dbReference>
<dbReference type="PANTHER" id="PTHR37477:SF1">
    <property type="entry name" value="COBALT-PRECORRIN-5A HYDROLASE"/>
    <property type="match status" value="1"/>
</dbReference>
<dbReference type="InterPro" id="IPR038029">
    <property type="entry name" value="GbiG_N_sf"/>
</dbReference>
<dbReference type="Gene3D" id="3.30.420.180">
    <property type="entry name" value="CobE/GbiG C-terminal domain"/>
    <property type="match status" value="1"/>
</dbReference>
<dbReference type="SUPFAM" id="SSF159664">
    <property type="entry name" value="CobE/GbiG C-terminal domain-like"/>
    <property type="match status" value="1"/>
</dbReference>
<proteinExistence type="predicted"/>
<comment type="caution">
    <text evidence="4">The sequence shown here is derived from an EMBL/GenBank/DDBJ whole genome shotgun (WGS) entry which is preliminary data.</text>
</comment>
<reference evidence="4" key="1">
    <citation type="submission" date="2020-04" db="EMBL/GenBank/DDBJ databases">
        <title>Deep metagenomics examines the oral microbiome during advanced dental caries in children, revealing novel taxa and co-occurrences with host molecules.</title>
        <authorList>
            <person name="Baker J.L."/>
            <person name="Morton J.T."/>
            <person name="Dinis M."/>
            <person name="Alvarez R."/>
            <person name="Tran N.C."/>
            <person name="Knight R."/>
            <person name="Edlund A."/>
        </authorList>
    </citation>
    <scope>NUCLEOTIDE SEQUENCE</scope>
    <source>
        <strain evidence="4">JCVI_32_bin.14</strain>
    </source>
</reference>
<dbReference type="EMBL" id="JABZMK010000012">
    <property type="protein sequence ID" value="MBF1129144.1"/>
    <property type="molecule type" value="Genomic_DNA"/>
</dbReference>
<evidence type="ECO:0000259" key="2">
    <source>
        <dbReference type="Pfam" id="PF11760"/>
    </source>
</evidence>
<evidence type="ECO:0000313" key="4">
    <source>
        <dbReference type="EMBL" id="MBF1129144.1"/>
    </source>
</evidence>
<dbReference type="InterPro" id="IPR021745">
    <property type="entry name" value="CbiG_mid"/>
</dbReference>
<gene>
    <name evidence="4" type="ORF">HXL70_03750</name>
</gene>
<dbReference type="Pfam" id="PF01890">
    <property type="entry name" value="CbiG_C"/>
    <property type="match status" value="1"/>
</dbReference>
<name>A0A930B7T8_9FIRM</name>
<dbReference type="AlphaFoldDB" id="A0A930B7T8"/>
<dbReference type="GO" id="GO:0016787">
    <property type="term" value="F:hydrolase activity"/>
    <property type="evidence" value="ECO:0007669"/>
    <property type="project" value="UniProtKB-KW"/>
</dbReference>
<keyword evidence="4" id="KW-0378">Hydrolase</keyword>
<evidence type="ECO:0000259" key="3">
    <source>
        <dbReference type="Pfam" id="PF11761"/>
    </source>
</evidence>
<evidence type="ECO:0000259" key="1">
    <source>
        <dbReference type="Pfam" id="PF01890"/>
    </source>
</evidence>
<feature type="domain" description="Cobalamin biosynthesis central region" evidence="3">
    <location>
        <begin position="136"/>
        <end position="225"/>
    </location>
</feature>
<organism evidence="4 5">
    <name type="scientific">Dialister invisus</name>
    <dbReference type="NCBI Taxonomy" id="218538"/>
    <lineage>
        <taxon>Bacteria</taxon>
        <taxon>Bacillati</taxon>
        <taxon>Bacillota</taxon>
        <taxon>Negativicutes</taxon>
        <taxon>Veillonellales</taxon>
        <taxon>Veillonellaceae</taxon>
        <taxon>Dialister</taxon>
    </lineage>
</organism>
<accession>A0A930B7T8</accession>
<dbReference type="Proteomes" id="UP000757890">
    <property type="component" value="Unassembled WGS sequence"/>
</dbReference>
<dbReference type="InterPro" id="IPR052553">
    <property type="entry name" value="CbiG_hydrolase"/>
</dbReference>
<sequence length="353" mass="38530">MRYAIISVSAEGARLGLRLKATLKGDITLYEHQECASGAEANYFKKTAALTSEIFGRYDGLIYIMAAGIVVRSIAAHVVSKASDPAVLCMDECGKHCISLLSGHLGGANKLTREVAAAIGAAPVITTATDVHEKRAPDDIARELMMRVERLDTLRPVNSVIAAGKRFSWFLDYQVEGAKSIRKRLLDIGISCASSDLINENEFDACVIITERNVKCSKPYVYLRPKNLYVGIGCKRGTSEAFIKKAFYAALEKINVYTYQVASLSSVNLKADEKGLLDFAKHIDRPIHFYTVEELRETEAENHIEISKFVEKTIGVGNVCQSAALRESMGGKTLLPKTKFASVTIAIAVGLSV</sequence>